<protein>
    <submittedName>
        <fullName evidence="1">CAPS2 protein</fullName>
    </submittedName>
</protein>
<feature type="non-terminal residue" evidence="1">
    <location>
        <position position="1"/>
    </location>
</feature>
<organism evidence="1 2">
    <name type="scientific">Polyodon spathula</name>
    <name type="common">North American paddlefish</name>
    <name type="synonym">Squalus spathula</name>
    <dbReference type="NCBI Taxonomy" id="7913"/>
    <lineage>
        <taxon>Eukaryota</taxon>
        <taxon>Metazoa</taxon>
        <taxon>Chordata</taxon>
        <taxon>Craniata</taxon>
        <taxon>Vertebrata</taxon>
        <taxon>Euteleostomi</taxon>
        <taxon>Actinopterygii</taxon>
        <taxon>Chondrostei</taxon>
        <taxon>Acipenseriformes</taxon>
        <taxon>Polyodontidae</taxon>
        <taxon>Polyodon</taxon>
    </lineage>
</organism>
<proteinExistence type="predicted"/>
<dbReference type="PANTHER" id="PTHR12166:SF7">
    <property type="entry name" value="CALCIUM-DEPENDENT SECRETION ACTIVATOR 2"/>
    <property type="match status" value="1"/>
</dbReference>
<accession>A0ABS2XDZ5</accession>
<keyword evidence="2" id="KW-1185">Reference proteome</keyword>
<comment type="caution">
    <text evidence="1">The sequence shown here is derived from an EMBL/GenBank/DDBJ whole genome shotgun (WGS) entry which is preliminary data.</text>
</comment>
<sequence>MVLDVNKSVLLDAPISPGHTFGPAVEILQHSYREREASPQVLPSHTLIWDRMRRWCPPVTTVTRTVPIPTAPLGDLRDRLQASAAANTRGRSLRLCARTTNHGFAVSRHLLSALCSLRSRSLTTALVYFPKSIVGRHLRLERERSLKEKTNTNLQGLIGCLRGFDAKEEKSYRDFRLQSVLEGTLNNKTYETIYNRLTVEEATVSVTDGSGLQGISMRDSDEEEG</sequence>
<evidence type="ECO:0000313" key="2">
    <source>
        <dbReference type="Proteomes" id="UP001166093"/>
    </source>
</evidence>
<name>A0ABS2XDZ5_POLSP</name>
<gene>
    <name evidence="1" type="primary">Cadps2</name>
    <name evidence="1" type="ORF">GTO93_0021451</name>
</gene>
<dbReference type="InterPro" id="IPR033227">
    <property type="entry name" value="CAPS"/>
</dbReference>
<feature type="non-terminal residue" evidence="1">
    <location>
        <position position="225"/>
    </location>
</feature>
<dbReference type="Proteomes" id="UP001166093">
    <property type="component" value="Unassembled WGS sequence"/>
</dbReference>
<dbReference type="PANTHER" id="PTHR12166">
    <property type="entry name" value="CALCIUM-DEPENDENT SECRETION ACTIVATOR"/>
    <property type="match status" value="1"/>
</dbReference>
<evidence type="ECO:0000313" key="1">
    <source>
        <dbReference type="EMBL" id="MBN3272248.1"/>
    </source>
</evidence>
<reference evidence="1" key="1">
    <citation type="journal article" date="2021" name="Cell">
        <title>Tracing the genetic footprints of vertebrate landing in non-teleost ray-finned fishes.</title>
        <authorList>
            <person name="Bi X."/>
            <person name="Wang K."/>
            <person name="Yang L."/>
            <person name="Pan H."/>
            <person name="Jiang H."/>
            <person name="Wei Q."/>
            <person name="Fang M."/>
            <person name="Yu H."/>
            <person name="Zhu C."/>
            <person name="Cai Y."/>
            <person name="He Y."/>
            <person name="Gan X."/>
            <person name="Zeng H."/>
            <person name="Yu D."/>
            <person name="Zhu Y."/>
            <person name="Jiang H."/>
            <person name="Qiu Q."/>
            <person name="Yang H."/>
            <person name="Zhang Y.E."/>
            <person name="Wang W."/>
            <person name="Zhu M."/>
            <person name="He S."/>
            <person name="Zhang G."/>
        </authorList>
    </citation>
    <scope>NUCLEOTIDE SEQUENCE</scope>
    <source>
        <strain evidence="1">Pddl_001</strain>
    </source>
</reference>
<dbReference type="EMBL" id="JAAWVQ010018065">
    <property type="protein sequence ID" value="MBN3272248.1"/>
    <property type="molecule type" value="Genomic_DNA"/>
</dbReference>